<dbReference type="PROSITE" id="PS51257">
    <property type="entry name" value="PROKAR_LIPOPROTEIN"/>
    <property type="match status" value="1"/>
</dbReference>
<accession>A0A9D1THC0</accession>
<reference evidence="1" key="2">
    <citation type="submission" date="2021-04" db="EMBL/GenBank/DDBJ databases">
        <authorList>
            <person name="Gilroy R."/>
        </authorList>
    </citation>
    <scope>NUCLEOTIDE SEQUENCE</scope>
    <source>
        <strain evidence="1">CHK195-9823</strain>
    </source>
</reference>
<evidence type="ECO:0008006" key="3">
    <source>
        <dbReference type="Google" id="ProtNLM"/>
    </source>
</evidence>
<organism evidence="1 2">
    <name type="scientific">Candidatus Blautia stercorigallinarum</name>
    <dbReference type="NCBI Taxonomy" id="2838501"/>
    <lineage>
        <taxon>Bacteria</taxon>
        <taxon>Bacillati</taxon>
        <taxon>Bacillota</taxon>
        <taxon>Clostridia</taxon>
        <taxon>Lachnospirales</taxon>
        <taxon>Lachnospiraceae</taxon>
        <taxon>Blautia</taxon>
    </lineage>
</organism>
<proteinExistence type="predicted"/>
<evidence type="ECO:0000313" key="2">
    <source>
        <dbReference type="Proteomes" id="UP000886814"/>
    </source>
</evidence>
<comment type="caution">
    <text evidence="1">The sequence shown here is derived from an EMBL/GenBank/DDBJ whole genome shotgun (WGS) entry which is preliminary data.</text>
</comment>
<dbReference type="Proteomes" id="UP000886814">
    <property type="component" value="Unassembled WGS sequence"/>
</dbReference>
<name>A0A9D1THC0_9FIRM</name>
<gene>
    <name evidence="1" type="ORF">H9747_12990</name>
</gene>
<dbReference type="AlphaFoldDB" id="A0A9D1THC0"/>
<reference evidence="1" key="1">
    <citation type="journal article" date="2021" name="PeerJ">
        <title>Extensive microbial diversity within the chicken gut microbiome revealed by metagenomics and culture.</title>
        <authorList>
            <person name="Gilroy R."/>
            <person name="Ravi A."/>
            <person name="Getino M."/>
            <person name="Pursley I."/>
            <person name="Horton D.L."/>
            <person name="Alikhan N.F."/>
            <person name="Baker D."/>
            <person name="Gharbi K."/>
            <person name="Hall N."/>
            <person name="Watson M."/>
            <person name="Adriaenssens E.M."/>
            <person name="Foster-Nyarko E."/>
            <person name="Jarju S."/>
            <person name="Secka A."/>
            <person name="Antonio M."/>
            <person name="Oren A."/>
            <person name="Chaudhuri R.R."/>
            <person name="La Ragione R."/>
            <person name="Hildebrand F."/>
            <person name="Pallen M.J."/>
        </authorList>
    </citation>
    <scope>NUCLEOTIDE SEQUENCE</scope>
    <source>
        <strain evidence="1">CHK195-9823</strain>
    </source>
</reference>
<dbReference type="EMBL" id="DXIQ01000091">
    <property type="protein sequence ID" value="HIV39886.1"/>
    <property type="molecule type" value="Genomic_DNA"/>
</dbReference>
<evidence type="ECO:0000313" key="1">
    <source>
        <dbReference type="EMBL" id="HIV39886.1"/>
    </source>
</evidence>
<sequence>MHLKKTKVLLGVIMSGIFLLGGCASKSERSARESVVQELEKLQSSDSQTIQNTIDTQQLLSSSQYTEETAEEIGDIYSLFYKDFSFKIKKVTVDEDKGTGKAVTTLTTIDACNLAKDYSLSLLEKQVESEADPEEVKFSLNDSCILLKKLLEENDYGTETSEAEISLKKEGDSWKVIHTSKLDSLLTGNFASYMSDSRLLSPSEIVDAHFSTIKGFGDEQLITYLSLDQLVDTDDSYNHSLAAAIGEQIRRSFDYEITGEDQEDSQADVQVSITSPDFESILSSYQEKLTQWLQTSESLSDGAQGRREKERSLLLSCIEENEAAVSKDITVHLYNDGINWKIQMDSDIAGAVFGDIPSAIGSVSQDIESNTPMQAYGASN</sequence>
<protein>
    <recommendedName>
        <fullName evidence="3">DUF5105 domain-containing protein</fullName>
    </recommendedName>
</protein>